<dbReference type="AlphaFoldDB" id="A0A0M0KQV7"/>
<dbReference type="Proteomes" id="UP000037558">
    <property type="component" value="Unassembled WGS sequence"/>
</dbReference>
<gene>
    <name evidence="1" type="ORF">AMD01_19900</name>
</gene>
<organism evidence="1 2">
    <name type="scientific">Priestia koreensis</name>
    <dbReference type="NCBI Taxonomy" id="284581"/>
    <lineage>
        <taxon>Bacteria</taxon>
        <taxon>Bacillati</taxon>
        <taxon>Bacillota</taxon>
        <taxon>Bacilli</taxon>
        <taxon>Bacillales</taxon>
        <taxon>Bacillaceae</taxon>
        <taxon>Priestia</taxon>
    </lineage>
</organism>
<name>A0A0M0KQV7_9BACI</name>
<dbReference type="EMBL" id="LILC01000030">
    <property type="protein sequence ID" value="KOO41204.1"/>
    <property type="molecule type" value="Genomic_DNA"/>
</dbReference>
<dbReference type="RefSeq" id="WP_053403189.1">
    <property type="nucleotide sequence ID" value="NZ_JAUKEN010000005.1"/>
</dbReference>
<sequence length="71" mass="8018">MVAVHFFENKTLLLSQLRQNVPATGEELKIKGKKAKVLLVTDVDDANVHIQVAVEKIVKKNPVDEAKKKRR</sequence>
<dbReference type="OrthoDB" id="2934625at2"/>
<dbReference type="PATRIC" id="fig|284581.3.peg.4370"/>
<protein>
    <submittedName>
        <fullName evidence="1">Preprotein translocase subunit SecA</fullName>
    </submittedName>
</protein>
<keyword evidence="2" id="KW-1185">Reference proteome</keyword>
<evidence type="ECO:0000313" key="1">
    <source>
        <dbReference type="EMBL" id="KOO41204.1"/>
    </source>
</evidence>
<comment type="caution">
    <text evidence="1">The sequence shown here is derived from an EMBL/GenBank/DDBJ whole genome shotgun (WGS) entry which is preliminary data.</text>
</comment>
<proteinExistence type="predicted"/>
<evidence type="ECO:0000313" key="2">
    <source>
        <dbReference type="Proteomes" id="UP000037558"/>
    </source>
</evidence>
<accession>A0A0M0KQV7</accession>
<reference evidence="2" key="1">
    <citation type="submission" date="2015-08" db="EMBL/GenBank/DDBJ databases">
        <title>Fjat-14210 dsm16467.</title>
        <authorList>
            <person name="Liu B."/>
            <person name="Wang J."/>
            <person name="Zhu Y."/>
            <person name="Liu G."/>
            <person name="Chen Q."/>
            <person name="Chen Z."/>
            <person name="Lan J."/>
            <person name="Che J."/>
            <person name="Ge C."/>
            <person name="Shi H."/>
            <person name="Pan Z."/>
            <person name="Liu X."/>
        </authorList>
    </citation>
    <scope>NUCLEOTIDE SEQUENCE [LARGE SCALE GENOMIC DNA]</scope>
    <source>
        <strain evidence="2">DSM 16467</strain>
    </source>
</reference>